<feature type="topological domain" description="Periplasmic" evidence="7">
    <location>
        <begin position="27"/>
        <end position="97"/>
    </location>
</feature>
<keyword evidence="1 7" id="KW-1003">Cell membrane</keyword>
<dbReference type="Proteomes" id="UP001620597">
    <property type="component" value="Unassembled WGS sequence"/>
</dbReference>
<dbReference type="InterPro" id="IPR023081">
    <property type="entry name" value="Cell_div_FtsB"/>
</dbReference>
<comment type="subcellular location">
    <subcellularLocation>
        <location evidence="7">Cell inner membrane</location>
        <topology evidence="7">Single-pass type II membrane protein</topology>
    </subcellularLocation>
    <text evidence="7">Localizes to the division septum.</text>
</comment>
<dbReference type="PANTHER" id="PTHR37485:SF1">
    <property type="entry name" value="CELL DIVISION PROTEIN FTSB"/>
    <property type="match status" value="1"/>
</dbReference>
<evidence type="ECO:0000313" key="8">
    <source>
        <dbReference type="EMBL" id="MFK4753494.1"/>
    </source>
</evidence>
<keyword evidence="4 7" id="KW-1133">Transmembrane helix</keyword>
<keyword evidence="6 7" id="KW-0131">Cell cycle</keyword>
<gene>
    <name evidence="7" type="primary">ftsB</name>
    <name evidence="8" type="ORF">WG929_13850</name>
</gene>
<keyword evidence="3 7" id="KW-0812">Transmembrane</keyword>
<keyword evidence="7" id="KW-0997">Cell inner membrane</keyword>
<sequence>MSTITQRAMLLIGTLLVLVLQYRIWWDDSGVLASRTLEQLIERIAEDIDVLQGRNDQLKLEVADLRDGSAILEEKAREDLGLVQDGETLILFVEPQQ</sequence>
<feature type="coiled-coil region" evidence="7">
    <location>
        <begin position="41"/>
        <end position="75"/>
    </location>
</feature>
<dbReference type="RefSeq" id="WP_416206527.1">
    <property type="nucleotide sequence ID" value="NZ_JBBKTX010000017.1"/>
</dbReference>
<keyword evidence="2 7" id="KW-0132">Cell division</keyword>
<evidence type="ECO:0000256" key="5">
    <source>
        <dbReference type="ARBA" id="ARBA00023136"/>
    </source>
</evidence>
<comment type="function">
    <text evidence="7">Essential cell division protein. May link together the upstream cell division proteins, which are predominantly cytoplasmic, with the downstream cell division proteins, which are predominantly periplasmic.</text>
</comment>
<protein>
    <recommendedName>
        <fullName evidence="7">Cell division protein FtsB</fullName>
    </recommendedName>
</protein>
<comment type="similarity">
    <text evidence="7">Belongs to the FtsB family.</text>
</comment>
<dbReference type="PANTHER" id="PTHR37485">
    <property type="entry name" value="CELL DIVISION PROTEIN FTSB"/>
    <property type="match status" value="1"/>
</dbReference>
<evidence type="ECO:0000256" key="2">
    <source>
        <dbReference type="ARBA" id="ARBA00022618"/>
    </source>
</evidence>
<comment type="caution">
    <text evidence="8">The sequence shown here is derived from an EMBL/GenBank/DDBJ whole genome shotgun (WGS) entry which is preliminary data.</text>
</comment>
<accession>A0ABW8NKI5</accession>
<evidence type="ECO:0000313" key="9">
    <source>
        <dbReference type="Proteomes" id="UP001620597"/>
    </source>
</evidence>
<keyword evidence="5 7" id="KW-0472">Membrane</keyword>
<keyword evidence="7" id="KW-0175">Coiled coil</keyword>
<evidence type="ECO:0000256" key="6">
    <source>
        <dbReference type="ARBA" id="ARBA00023306"/>
    </source>
</evidence>
<evidence type="ECO:0000256" key="4">
    <source>
        <dbReference type="ARBA" id="ARBA00022989"/>
    </source>
</evidence>
<dbReference type="Pfam" id="PF04977">
    <property type="entry name" value="DivIC"/>
    <property type="match status" value="1"/>
</dbReference>
<evidence type="ECO:0000256" key="1">
    <source>
        <dbReference type="ARBA" id="ARBA00022475"/>
    </source>
</evidence>
<organism evidence="8 9">
    <name type="scientific">Oceanobacter antarcticus</name>
    <dbReference type="NCBI Taxonomy" id="3133425"/>
    <lineage>
        <taxon>Bacteria</taxon>
        <taxon>Pseudomonadati</taxon>
        <taxon>Pseudomonadota</taxon>
        <taxon>Gammaproteobacteria</taxon>
        <taxon>Oceanospirillales</taxon>
        <taxon>Oceanospirillaceae</taxon>
        <taxon>Oceanobacter</taxon>
    </lineage>
</organism>
<keyword evidence="9" id="KW-1185">Reference proteome</keyword>
<reference evidence="8 9" key="1">
    <citation type="submission" date="2024-03" db="EMBL/GenBank/DDBJ databases">
        <title>High-quality draft genome sequence of Oceanobacter sp. wDCs-4.</title>
        <authorList>
            <person name="Dong C."/>
        </authorList>
    </citation>
    <scope>NUCLEOTIDE SEQUENCE [LARGE SCALE GENOMIC DNA]</scope>
    <source>
        <strain evidence="9">wDCs-4</strain>
    </source>
</reference>
<dbReference type="InterPro" id="IPR007060">
    <property type="entry name" value="FtsL/DivIC"/>
</dbReference>
<feature type="topological domain" description="Cytoplasmic" evidence="7">
    <location>
        <begin position="1"/>
        <end position="8"/>
    </location>
</feature>
<proteinExistence type="inferred from homology"/>
<name>A0ABW8NKI5_9GAMM</name>
<dbReference type="HAMAP" id="MF_00599">
    <property type="entry name" value="FtsB"/>
    <property type="match status" value="1"/>
</dbReference>
<evidence type="ECO:0000256" key="7">
    <source>
        <dbReference type="HAMAP-Rule" id="MF_00599"/>
    </source>
</evidence>
<comment type="subunit">
    <text evidence="7">Part of a complex composed of FtsB, FtsL and FtsQ.</text>
</comment>
<dbReference type="EMBL" id="JBBKTX010000017">
    <property type="protein sequence ID" value="MFK4753494.1"/>
    <property type="molecule type" value="Genomic_DNA"/>
</dbReference>
<evidence type="ECO:0000256" key="3">
    <source>
        <dbReference type="ARBA" id="ARBA00022692"/>
    </source>
</evidence>